<protein>
    <submittedName>
        <fullName evidence="1">Uncharacterized protein</fullName>
    </submittedName>
</protein>
<accession>A0ACD5X649</accession>
<proteinExistence type="predicted"/>
<name>A0ACD5X649_AVESA</name>
<sequence length="744" mass="79049">MDHLLFSSCVILFLGPKSSCETTGDKKQKRQSQERQETLIYRGWKKTRGKALTSAKTVMVTLILAFRLSTLLLLLAGGQVVFAAEPDDASPPGTEAAALLRLKASFKDPANALEAWSPSSPPAPCNATNPWPGVQCYKGSLIGLRLAHLNLSGAFNFSALANLPGLHSINLKRNAFTGPLPASLATVRSLRALYLSHNGYTGPVPADLFANMRWLKKLYLDNNDLSGVLPAAAIAGAKRLLELHLEHNKIEGPVPERLPAALRLFNVSNNRLTGMLPSAVVARFNESAFAGNHDLCGAPGSDAGACEAVAAPEPSPAPMSAADYFAVQEETSIVVVIGIILLVIALVSGAMVLMLRQDEQRNSVAPPYYDSVSTGPGPGFPPKPAAATTSEAAMVMAAGAGSSQGEGSSSRGGGAGAGAGGKRMDEFVLMNRSIGEFGLQDMMKASAEVLGNGTLGSAYKAAMRNGITVAVKRMRDMNRAGREEFENHIRTLGELRHPNVLSPLGYHYRKEEKLVVSEFMPCGSLLYVLHGDQSPNRVILDWPTRLRIALGVARGMAYLHEKLGIPATRFKSMDGADFDAPPPTPPHGNLKSGNILLDAKLEPHIVDYGFFPLVNAPQLSQAMFSFRAPEAAGAQQKQQQQRVPVSARSDVYCFGVVLLELVTGRFPSQYLLNARGGTDVVNWAAAAVTEGSEREILDPVIASAGGASAVQLVRIAVECTEAAPESRPSMAEAARMVEEVAGAS</sequence>
<dbReference type="Proteomes" id="UP001732700">
    <property type="component" value="Chromosome 4D"/>
</dbReference>
<reference evidence="1" key="2">
    <citation type="submission" date="2025-09" db="UniProtKB">
        <authorList>
            <consortium name="EnsemblPlants"/>
        </authorList>
    </citation>
    <scope>IDENTIFICATION</scope>
</reference>
<reference evidence="1" key="1">
    <citation type="submission" date="2021-05" db="EMBL/GenBank/DDBJ databases">
        <authorList>
            <person name="Scholz U."/>
            <person name="Mascher M."/>
            <person name="Fiebig A."/>
        </authorList>
    </citation>
    <scope>NUCLEOTIDE SEQUENCE [LARGE SCALE GENOMIC DNA]</scope>
</reference>
<organism evidence="1 2">
    <name type="scientific">Avena sativa</name>
    <name type="common">Oat</name>
    <dbReference type="NCBI Taxonomy" id="4498"/>
    <lineage>
        <taxon>Eukaryota</taxon>
        <taxon>Viridiplantae</taxon>
        <taxon>Streptophyta</taxon>
        <taxon>Embryophyta</taxon>
        <taxon>Tracheophyta</taxon>
        <taxon>Spermatophyta</taxon>
        <taxon>Magnoliopsida</taxon>
        <taxon>Liliopsida</taxon>
        <taxon>Poales</taxon>
        <taxon>Poaceae</taxon>
        <taxon>BOP clade</taxon>
        <taxon>Pooideae</taxon>
        <taxon>Poodae</taxon>
        <taxon>Poeae</taxon>
        <taxon>Poeae Chloroplast Group 1 (Aveneae type)</taxon>
        <taxon>Aveninae</taxon>
        <taxon>Avena</taxon>
    </lineage>
</organism>
<evidence type="ECO:0000313" key="2">
    <source>
        <dbReference type="Proteomes" id="UP001732700"/>
    </source>
</evidence>
<dbReference type="EnsemblPlants" id="AVESA.00010b.r2.4DG0718350.1">
    <property type="protein sequence ID" value="AVESA.00010b.r2.4DG0718350.1.CDS"/>
    <property type="gene ID" value="AVESA.00010b.r2.4DG0718350"/>
</dbReference>
<evidence type="ECO:0000313" key="1">
    <source>
        <dbReference type="EnsemblPlants" id="AVESA.00010b.r2.4DG0718350.1.CDS"/>
    </source>
</evidence>
<keyword evidence="2" id="KW-1185">Reference proteome</keyword>